<feature type="region of interest" description="Disordered" evidence="1">
    <location>
        <begin position="149"/>
        <end position="226"/>
    </location>
</feature>
<reference evidence="4 5" key="1">
    <citation type="submission" date="2019-03" db="EMBL/GenBank/DDBJ databases">
        <title>Genomic Encyclopedia of Type Strains, Phase IV (KMG-IV): sequencing the most valuable type-strain genomes for metagenomic binning, comparative biology and taxonomic classification.</title>
        <authorList>
            <person name="Goeker M."/>
        </authorList>
    </citation>
    <scope>NUCLEOTIDE SEQUENCE [LARGE SCALE GENOMIC DNA]</scope>
    <source>
        <strain evidence="4 5">DSM 21667</strain>
    </source>
</reference>
<proteinExistence type="predicted"/>
<dbReference type="EMBL" id="SNZH01000027">
    <property type="protein sequence ID" value="TDR36662.1"/>
    <property type="molecule type" value="Genomic_DNA"/>
</dbReference>
<gene>
    <name evidence="4" type="ORF">DFR29_12712</name>
</gene>
<feature type="domain" description="DUF4350" evidence="3">
    <location>
        <begin position="45"/>
        <end position="296"/>
    </location>
</feature>
<dbReference type="RefSeq" id="WP_166654388.1">
    <property type="nucleotide sequence ID" value="NZ_SNZH01000027.1"/>
</dbReference>
<keyword evidence="2" id="KW-0812">Transmembrane</keyword>
<dbReference type="AlphaFoldDB" id="A0A4R6YIP7"/>
<keyword evidence="2" id="KW-0472">Membrane</keyword>
<evidence type="ECO:0000259" key="3">
    <source>
        <dbReference type="Pfam" id="PF14258"/>
    </source>
</evidence>
<evidence type="ECO:0000256" key="1">
    <source>
        <dbReference type="SAM" id="MobiDB-lite"/>
    </source>
</evidence>
<evidence type="ECO:0000256" key="2">
    <source>
        <dbReference type="SAM" id="Phobius"/>
    </source>
</evidence>
<sequence length="451" mass="48977">MSRTQRWLFLGVLPLLVTAALVWWFLSTFHRVSKEIDLPPRGEARYNPLLALRLTLQQQGIQAISRADLDLDDMALQPEDTVVLHSDVRVIDAARTDALLEWVGEGGHLLLRLPEGGDEGRVGPLLERLALTVGEHVSCLDWKTLPPATASGKDATAPAAAGEAGKAEAGKAEAGKAEAGKTEAGKTEAGKTEAGKTEAGKTEAGKTEAGKTDAAAKPPADNDTTPDNGYCSRYRFFTDAEYESDFSWLWGNAKDGFVFGRHDWGDGNLFIAADLDFLTNKELNKDDNAALTWQVLGPALGEGRVFLVYSTDVPPLYVLLVRHGWPLLLALALALAGWLWARSQRLGPLLPLESPHRRALLSHVLAAGEFAFGRARTAALHAAVLRAFLQRLRRRDPVTAALSGEALVLALAQRHEIPPLRVRQALQPQGLGKPDVFLSTIRTLMQLRAKT</sequence>
<evidence type="ECO:0000313" key="5">
    <source>
        <dbReference type="Proteomes" id="UP000295293"/>
    </source>
</evidence>
<protein>
    <recommendedName>
        <fullName evidence="3">DUF4350 domain-containing protein</fullName>
    </recommendedName>
</protein>
<name>A0A4R6YIP7_9GAMM</name>
<comment type="caution">
    <text evidence="4">The sequence shown here is derived from an EMBL/GenBank/DDBJ whole genome shotgun (WGS) entry which is preliminary data.</text>
</comment>
<feature type="compositionally biased region" description="Basic and acidic residues" evidence="1">
    <location>
        <begin position="165"/>
        <end position="211"/>
    </location>
</feature>
<feature type="transmembrane region" description="Helical" evidence="2">
    <location>
        <begin position="7"/>
        <end position="26"/>
    </location>
</feature>
<organism evidence="4 5">
    <name type="scientific">Tahibacter aquaticus</name>
    <dbReference type="NCBI Taxonomy" id="520092"/>
    <lineage>
        <taxon>Bacteria</taxon>
        <taxon>Pseudomonadati</taxon>
        <taxon>Pseudomonadota</taxon>
        <taxon>Gammaproteobacteria</taxon>
        <taxon>Lysobacterales</taxon>
        <taxon>Rhodanobacteraceae</taxon>
        <taxon>Tahibacter</taxon>
    </lineage>
</organism>
<keyword evidence="5" id="KW-1185">Reference proteome</keyword>
<dbReference type="Proteomes" id="UP000295293">
    <property type="component" value="Unassembled WGS sequence"/>
</dbReference>
<evidence type="ECO:0000313" key="4">
    <source>
        <dbReference type="EMBL" id="TDR36662.1"/>
    </source>
</evidence>
<keyword evidence="2" id="KW-1133">Transmembrane helix</keyword>
<feature type="compositionally biased region" description="Low complexity" evidence="1">
    <location>
        <begin position="149"/>
        <end position="164"/>
    </location>
</feature>
<accession>A0A4R6YIP7</accession>
<dbReference type="Pfam" id="PF14258">
    <property type="entry name" value="DUF4350"/>
    <property type="match status" value="1"/>
</dbReference>
<dbReference type="InterPro" id="IPR025646">
    <property type="entry name" value="DUF4350"/>
</dbReference>